<organism evidence="7 8">
    <name type="scientific">Athelia psychrophila</name>
    <dbReference type="NCBI Taxonomy" id="1759441"/>
    <lineage>
        <taxon>Eukaryota</taxon>
        <taxon>Fungi</taxon>
        <taxon>Dikarya</taxon>
        <taxon>Basidiomycota</taxon>
        <taxon>Agaricomycotina</taxon>
        <taxon>Agaricomycetes</taxon>
        <taxon>Agaricomycetidae</taxon>
        <taxon>Atheliales</taxon>
        <taxon>Atheliaceae</taxon>
        <taxon>Athelia</taxon>
    </lineage>
</organism>
<dbReference type="PROSITE" id="PS51821">
    <property type="entry name" value="VELVET"/>
    <property type="match status" value="1"/>
</dbReference>
<accession>A0A166W570</accession>
<dbReference type="InterPro" id="IPR021740">
    <property type="entry name" value="Velvet"/>
</dbReference>
<evidence type="ECO:0000259" key="6">
    <source>
        <dbReference type="PROSITE" id="PS51821"/>
    </source>
</evidence>
<feature type="compositionally biased region" description="Acidic residues" evidence="5">
    <location>
        <begin position="312"/>
        <end position="322"/>
    </location>
</feature>
<reference evidence="7 8" key="1">
    <citation type="journal article" date="2016" name="Mol. Biol. Evol.">
        <title>Comparative Genomics of Early-Diverging Mushroom-Forming Fungi Provides Insights into the Origins of Lignocellulose Decay Capabilities.</title>
        <authorList>
            <person name="Nagy L.G."/>
            <person name="Riley R."/>
            <person name="Tritt A."/>
            <person name="Adam C."/>
            <person name="Daum C."/>
            <person name="Floudas D."/>
            <person name="Sun H."/>
            <person name="Yadav J.S."/>
            <person name="Pangilinan J."/>
            <person name="Larsson K.H."/>
            <person name="Matsuura K."/>
            <person name="Barry K."/>
            <person name="Labutti K."/>
            <person name="Kuo R."/>
            <person name="Ohm R.A."/>
            <person name="Bhattacharya S.S."/>
            <person name="Shirouzu T."/>
            <person name="Yoshinaga Y."/>
            <person name="Martin F.M."/>
            <person name="Grigoriev I.V."/>
            <person name="Hibbett D.S."/>
        </authorList>
    </citation>
    <scope>NUCLEOTIDE SEQUENCE [LARGE SCALE GENOMIC DNA]</scope>
    <source>
        <strain evidence="7 8">CBS 109695</strain>
    </source>
</reference>
<evidence type="ECO:0000256" key="2">
    <source>
        <dbReference type="ARBA" id="ARBA00023015"/>
    </source>
</evidence>
<dbReference type="PANTHER" id="PTHR33572">
    <property type="entry name" value="SPORE DEVELOPMENT REGULATOR VOSA"/>
    <property type="match status" value="1"/>
</dbReference>
<feature type="domain" description="Velvet" evidence="6">
    <location>
        <begin position="41"/>
        <end position="280"/>
    </location>
</feature>
<evidence type="ECO:0000256" key="3">
    <source>
        <dbReference type="ARBA" id="ARBA00023163"/>
    </source>
</evidence>
<protein>
    <recommendedName>
        <fullName evidence="6">Velvet domain-containing protein</fullName>
    </recommendedName>
</protein>
<dbReference type="OrthoDB" id="5599552at2759"/>
<evidence type="ECO:0000256" key="4">
    <source>
        <dbReference type="ARBA" id="ARBA00023242"/>
    </source>
</evidence>
<evidence type="ECO:0000256" key="5">
    <source>
        <dbReference type="SAM" id="MobiDB-lite"/>
    </source>
</evidence>
<dbReference type="InterPro" id="IPR038491">
    <property type="entry name" value="Velvet_dom_sf"/>
</dbReference>
<keyword evidence="8" id="KW-1185">Reference proteome</keyword>
<dbReference type="GO" id="GO:0005634">
    <property type="term" value="C:nucleus"/>
    <property type="evidence" value="ECO:0007669"/>
    <property type="project" value="UniProtKB-SubCell"/>
</dbReference>
<keyword evidence="4" id="KW-0539">Nucleus</keyword>
<dbReference type="Pfam" id="PF11754">
    <property type="entry name" value="Velvet"/>
    <property type="match status" value="1"/>
</dbReference>
<dbReference type="InterPro" id="IPR037525">
    <property type="entry name" value="Velvet_dom"/>
</dbReference>
<sequence>MFCSSGSTGFEVESSTTAATTGACNLCTGEPIYFTTGQFEGKTVRAELIEVQKAELGRKYARIDRRPLDPPPVVLLKLYIVNDAGTTAEKETEISDYEEVENIGLVCHVDLFPVSPAGAAPAGAAAMGTHNQFIPYTSADFARQNAERNEPAHRLGPAQDVPVDGSLSTMSCGFIEHSKCTDSLMGETFVQPICMDFQGRRALIAVFGDLAVRITGVFILRYRIFDVFSKHHPNDIKVPIHAECFGGPFRIYASKDFPGLPESTELTKALARWGVRVNVRATERKRRRKSSIAAASVKGKGKALARAPSRSEDDEDNDDEDN</sequence>
<proteinExistence type="predicted"/>
<dbReference type="AlphaFoldDB" id="A0A166W570"/>
<gene>
    <name evidence="7" type="ORF">FIBSPDRAFT_810621</name>
</gene>
<evidence type="ECO:0000313" key="7">
    <source>
        <dbReference type="EMBL" id="KZP33386.1"/>
    </source>
</evidence>
<evidence type="ECO:0000256" key="1">
    <source>
        <dbReference type="ARBA" id="ARBA00004123"/>
    </source>
</evidence>
<keyword evidence="3" id="KW-0804">Transcription</keyword>
<evidence type="ECO:0000313" key="8">
    <source>
        <dbReference type="Proteomes" id="UP000076532"/>
    </source>
</evidence>
<comment type="subcellular location">
    <subcellularLocation>
        <location evidence="1">Nucleus</location>
    </subcellularLocation>
</comment>
<dbReference type="EMBL" id="KV417482">
    <property type="protein sequence ID" value="KZP33386.1"/>
    <property type="molecule type" value="Genomic_DNA"/>
</dbReference>
<name>A0A166W570_9AGAM</name>
<feature type="region of interest" description="Disordered" evidence="5">
    <location>
        <begin position="283"/>
        <end position="322"/>
    </location>
</feature>
<dbReference type="PANTHER" id="PTHR33572:SF3">
    <property type="entry name" value="VELVET COMPLEX SUBUNIT B"/>
    <property type="match status" value="1"/>
</dbReference>
<dbReference type="STRING" id="436010.A0A166W570"/>
<keyword evidence="2" id="KW-0805">Transcription regulation</keyword>
<dbReference type="Gene3D" id="2.60.40.3960">
    <property type="entry name" value="Velvet domain"/>
    <property type="match status" value="1"/>
</dbReference>
<dbReference type="Proteomes" id="UP000076532">
    <property type="component" value="Unassembled WGS sequence"/>
</dbReference>